<organism evidence="9 10">
    <name type="scientific">Cerrena zonata</name>
    <dbReference type="NCBI Taxonomy" id="2478898"/>
    <lineage>
        <taxon>Eukaryota</taxon>
        <taxon>Fungi</taxon>
        <taxon>Dikarya</taxon>
        <taxon>Basidiomycota</taxon>
        <taxon>Agaricomycotina</taxon>
        <taxon>Agaricomycetes</taxon>
        <taxon>Polyporales</taxon>
        <taxon>Cerrenaceae</taxon>
        <taxon>Cerrena</taxon>
    </lineage>
</organism>
<evidence type="ECO:0000256" key="1">
    <source>
        <dbReference type="ARBA" id="ARBA00004127"/>
    </source>
</evidence>
<dbReference type="GO" id="GO:0000139">
    <property type="term" value="C:Golgi membrane"/>
    <property type="evidence" value="ECO:0007669"/>
    <property type="project" value="UniProtKB-SubCell"/>
</dbReference>
<dbReference type="GO" id="GO:0046873">
    <property type="term" value="F:metal ion transmembrane transporter activity"/>
    <property type="evidence" value="ECO:0007669"/>
    <property type="project" value="InterPro"/>
</dbReference>
<keyword evidence="10" id="KW-1185">Reference proteome</keyword>
<evidence type="ECO:0000256" key="7">
    <source>
        <dbReference type="SAM" id="MobiDB-lite"/>
    </source>
</evidence>
<evidence type="ECO:0000256" key="5">
    <source>
        <dbReference type="ARBA" id="ARBA00023034"/>
    </source>
</evidence>
<evidence type="ECO:0008006" key="11">
    <source>
        <dbReference type="Google" id="ProtNLM"/>
    </source>
</evidence>
<reference evidence="9 10" key="1">
    <citation type="submission" date="2022-09" db="EMBL/GenBank/DDBJ databases">
        <authorList>
            <person name="Palmer J.M."/>
        </authorList>
    </citation>
    <scope>NUCLEOTIDE SEQUENCE [LARGE SCALE GENOMIC DNA]</scope>
    <source>
        <strain evidence="9 10">DSM 7382</strain>
    </source>
</reference>
<dbReference type="GO" id="GO:0006829">
    <property type="term" value="P:zinc ion transport"/>
    <property type="evidence" value="ECO:0007669"/>
    <property type="project" value="InterPro"/>
</dbReference>
<dbReference type="PANTHER" id="PTHR16133">
    <property type="entry name" value="SOLUTE CARRIER FAMILY 39 ZINC TRANSPORTER , MEMBER 9-RELATED"/>
    <property type="match status" value="1"/>
</dbReference>
<comment type="caution">
    <text evidence="9">The sequence shown here is derived from an EMBL/GenBank/DDBJ whole genome shotgun (WGS) entry which is preliminary data.</text>
</comment>
<gene>
    <name evidence="9" type="ORF">QCA50_006900</name>
</gene>
<feature type="transmembrane region" description="Helical" evidence="8">
    <location>
        <begin position="308"/>
        <end position="327"/>
    </location>
</feature>
<feature type="transmembrane region" description="Helical" evidence="8">
    <location>
        <begin position="175"/>
        <end position="198"/>
    </location>
</feature>
<feature type="transmembrane region" description="Helical" evidence="8">
    <location>
        <begin position="277"/>
        <end position="296"/>
    </location>
</feature>
<proteinExistence type="predicted"/>
<protein>
    <recommendedName>
        <fullName evidence="11">Zinc/iron permease</fullName>
    </recommendedName>
</protein>
<dbReference type="Pfam" id="PF02535">
    <property type="entry name" value="Zip"/>
    <property type="match status" value="1"/>
</dbReference>
<keyword evidence="3 8" id="KW-0812">Transmembrane</keyword>
<feature type="compositionally biased region" description="Basic and acidic residues" evidence="7">
    <location>
        <begin position="153"/>
        <end position="162"/>
    </location>
</feature>
<comment type="subcellular location">
    <subcellularLocation>
        <location evidence="1">Endomembrane system</location>
        <topology evidence="1">Multi-pass membrane protein</topology>
    </subcellularLocation>
    <subcellularLocation>
        <location evidence="2">Golgi apparatus membrane</location>
    </subcellularLocation>
</comment>
<feature type="transmembrane region" description="Helical" evidence="8">
    <location>
        <begin position="245"/>
        <end position="265"/>
    </location>
</feature>
<evidence type="ECO:0000256" key="3">
    <source>
        <dbReference type="ARBA" id="ARBA00022692"/>
    </source>
</evidence>
<dbReference type="Proteomes" id="UP001385951">
    <property type="component" value="Unassembled WGS sequence"/>
</dbReference>
<keyword evidence="6 8" id="KW-0472">Membrane</keyword>
<feature type="transmembrane region" description="Helical" evidence="8">
    <location>
        <begin position="35"/>
        <end position="56"/>
    </location>
</feature>
<feature type="region of interest" description="Disordered" evidence="7">
    <location>
        <begin position="148"/>
        <end position="173"/>
    </location>
</feature>
<evidence type="ECO:0000256" key="4">
    <source>
        <dbReference type="ARBA" id="ARBA00022989"/>
    </source>
</evidence>
<feature type="transmembrane region" description="Helical" evidence="8">
    <location>
        <begin position="6"/>
        <end position="28"/>
    </location>
</feature>
<feature type="transmembrane region" description="Helical" evidence="8">
    <location>
        <begin position="76"/>
        <end position="95"/>
    </location>
</feature>
<evidence type="ECO:0000313" key="10">
    <source>
        <dbReference type="Proteomes" id="UP001385951"/>
    </source>
</evidence>
<sequence length="330" mass="35088">MPDFIGLLAMSVVLAVSSFGIGSLPLFFTFSRSTLAKLATFGTGLLLGTALGIIIPEGIEAVVDATDKTLGFPKRAIASPLLFGFKFMLIFERILHARTSRTQSHETHSPLPTDDPSAEPPRSARRLSAGGNGHVEFDVELGELEAAEGMGAQEERERRHTPYEPQSDSDGKKKAYPVTLGLIVHALADGLALGSSAFSTTSASTSGLSFLIFAALVVHKAPVALALSTSLLSTSLSRSDCRKHLAAFSLSTPLGALVSFAILKFLDFGLHDTWPGIALLFSGGTFLYVATVLQPGRSASEELSHKHRLILTVLGMIVPNFVVVLFGDMH</sequence>
<dbReference type="EMBL" id="JASBNA010000007">
    <property type="protein sequence ID" value="KAK7690245.1"/>
    <property type="molecule type" value="Genomic_DNA"/>
</dbReference>
<feature type="transmembrane region" description="Helical" evidence="8">
    <location>
        <begin position="210"/>
        <end position="233"/>
    </location>
</feature>
<name>A0AAW0GGE5_9APHY</name>
<dbReference type="PANTHER" id="PTHR16133:SF0">
    <property type="entry name" value="ZINC_IRON REGULATED TRANSPORTER-RELATED PROTEIN 102B, ISOFORM E"/>
    <property type="match status" value="1"/>
</dbReference>
<evidence type="ECO:0000256" key="8">
    <source>
        <dbReference type="SAM" id="Phobius"/>
    </source>
</evidence>
<keyword evidence="5" id="KW-0333">Golgi apparatus</keyword>
<keyword evidence="4 8" id="KW-1133">Transmembrane helix</keyword>
<accession>A0AAW0GGE5</accession>
<feature type="region of interest" description="Disordered" evidence="7">
    <location>
        <begin position="101"/>
        <end position="130"/>
    </location>
</feature>
<evidence type="ECO:0000256" key="2">
    <source>
        <dbReference type="ARBA" id="ARBA00004394"/>
    </source>
</evidence>
<evidence type="ECO:0000313" key="9">
    <source>
        <dbReference type="EMBL" id="KAK7690245.1"/>
    </source>
</evidence>
<evidence type="ECO:0000256" key="6">
    <source>
        <dbReference type="ARBA" id="ARBA00023136"/>
    </source>
</evidence>
<dbReference type="InterPro" id="IPR045891">
    <property type="entry name" value="ZIP9"/>
</dbReference>
<dbReference type="AlphaFoldDB" id="A0AAW0GGE5"/>
<dbReference type="InterPro" id="IPR003689">
    <property type="entry name" value="ZIP"/>
</dbReference>